<feature type="non-terminal residue" evidence="2">
    <location>
        <position position="1"/>
    </location>
</feature>
<evidence type="ECO:0000256" key="1">
    <source>
        <dbReference type="SAM" id="MobiDB-lite"/>
    </source>
</evidence>
<evidence type="ECO:0000313" key="2">
    <source>
        <dbReference type="EMBL" id="MEQ2227440.1"/>
    </source>
</evidence>
<evidence type="ECO:0000313" key="3">
    <source>
        <dbReference type="Proteomes" id="UP001482620"/>
    </source>
</evidence>
<gene>
    <name evidence="2" type="ORF">ILYODFUR_037748</name>
</gene>
<feature type="compositionally biased region" description="Low complexity" evidence="1">
    <location>
        <begin position="174"/>
        <end position="185"/>
    </location>
</feature>
<accession>A0ABV0T3J2</accession>
<name>A0ABV0T3J2_9TELE</name>
<reference evidence="2 3" key="1">
    <citation type="submission" date="2021-06" db="EMBL/GenBank/DDBJ databases">
        <authorList>
            <person name="Palmer J.M."/>
        </authorList>
    </citation>
    <scope>NUCLEOTIDE SEQUENCE [LARGE SCALE GENOMIC DNA]</scope>
    <source>
        <strain evidence="3">if_2019</strain>
        <tissue evidence="2">Muscle</tissue>
    </source>
</reference>
<keyword evidence="3" id="KW-1185">Reference proteome</keyword>
<feature type="region of interest" description="Disordered" evidence="1">
    <location>
        <begin position="174"/>
        <end position="213"/>
    </location>
</feature>
<sequence length="262" mass="29304">LHGRQKRTDRDTLLQGVQLPQKVSVAENSLPDPRQLPSIPVEHGHKCMEFQEPENREGEALIRPRVGGKTGSSKHCPPYPKTVLSFSCQQGHSSPGPAPTCFLYAQNQQPQSPAWPYYEQNQMPKPQSASSSFCYCPSAPVWSSSGQGQFPPLAIPLASLHQCCTPPLHASAPAPAADVAASSSSNRHRRWRQNRAELEDQERLARGEPPKKRQWKQDYHYQCSVCGQAKNKRTGHTQIRGKWYCPASGQTILQWKETFSKQ</sequence>
<organism evidence="2 3">
    <name type="scientific">Ilyodon furcidens</name>
    <name type="common">goldbreast splitfin</name>
    <dbReference type="NCBI Taxonomy" id="33524"/>
    <lineage>
        <taxon>Eukaryota</taxon>
        <taxon>Metazoa</taxon>
        <taxon>Chordata</taxon>
        <taxon>Craniata</taxon>
        <taxon>Vertebrata</taxon>
        <taxon>Euteleostomi</taxon>
        <taxon>Actinopterygii</taxon>
        <taxon>Neopterygii</taxon>
        <taxon>Teleostei</taxon>
        <taxon>Neoteleostei</taxon>
        <taxon>Acanthomorphata</taxon>
        <taxon>Ovalentaria</taxon>
        <taxon>Atherinomorphae</taxon>
        <taxon>Cyprinodontiformes</taxon>
        <taxon>Goodeidae</taxon>
        <taxon>Ilyodon</taxon>
    </lineage>
</organism>
<protein>
    <submittedName>
        <fullName evidence="2">Uncharacterized protein</fullName>
    </submittedName>
</protein>
<feature type="compositionally biased region" description="Basic and acidic residues" evidence="1">
    <location>
        <begin position="194"/>
        <end position="213"/>
    </location>
</feature>
<comment type="caution">
    <text evidence="2">The sequence shown here is derived from an EMBL/GenBank/DDBJ whole genome shotgun (WGS) entry which is preliminary data.</text>
</comment>
<proteinExistence type="predicted"/>
<dbReference type="EMBL" id="JAHRIQ010020201">
    <property type="protein sequence ID" value="MEQ2227440.1"/>
    <property type="molecule type" value="Genomic_DNA"/>
</dbReference>
<dbReference type="Proteomes" id="UP001482620">
    <property type="component" value="Unassembled WGS sequence"/>
</dbReference>